<organism evidence="1 2">
    <name type="scientific">Oopsacas minuta</name>
    <dbReference type="NCBI Taxonomy" id="111878"/>
    <lineage>
        <taxon>Eukaryota</taxon>
        <taxon>Metazoa</taxon>
        <taxon>Porifera</taxon>
        <taxon>Hexactinellida</taxon>
        <taxon>Hexasterophora</taxon>
        <taxon>Lyssacinosida</taxon>
        <taxon>Leucopsacidae</taxon>
        <taxon>Oopsacas</taxon>
    </lineage>
</organism>
<name>A0AAV7JUW1_9METZ</name>
<sequence length="99" mass="11811">MKEHVIGSLQLNIQLSPLHNDLHNRSDMLYKDLYDRRLEHNPPIYDEDASSITNYDTILEISEIMNTWCLESQNVSIPYYHYTSEEIEHSSQWKRKSID</sequence>
<accession>A0AAV7JUW1</accession>
<proteinExistence type="predicted"/>
<keyword evidence="2" id="KW-1185">Reference proteome</keyword>
<evidence type="ECO:0000313" key="2">
    <source>
        <dbReference type="Proteomes" id="UP001165289"/>
    </source>
</evidence>
<gene>
    <name evidence="1" type="ORF">LOD99_7455</name>
</gene>
<comment type="caution">
    <text evidence="1">The sequence shown here is derived from an EMBL/GenBank/DDBJ whole genome shotgun (WGS) entry which is preliminary data.</text>
</comment>
<dbReference type="Proteomes" id="UP001165289">
    <property type="component" value="Unassembled WGS sequence"/>
</dbReference>
<evidence type="ECO:0000313" key="1">
    <source>
        <dbReference type="EMBL" id="KAI6652441.1"/>
    </source>
</evidence>
<protein>
    <submittedName>
        <fullName evidence="1">Uncharacterized protein</fullName>
    </submittedName>
</protein>
<dbReference type="EMBL" id="JAKMXF010000299">
    <property type="protein sequence ID" value="KAI6652441.1"/>
    <property type="molecule type" value="Genomic_DNA"/>
</dbReference>
<dbReference type="AlphaFoldDB" id="A0AAV7JUW1"/>
<reference evidence="1 2" key="1">
    <citation type="journal article" date="2023" name="BMC Biol.">
        <title>The compact genome of the sponge Oopsacas minuta (Hexactinellida) is lacking key metazoan core genes.</title>
        <authorList>
            <person name="Santini S."/>
            <person name="Schenkelaars Q."/>
            <person name="Jourda C."/>
            <person name="Duchesne M."/>
            <person name="Belahbib H."/>
            <person name="Rocher C."/>
            <person name="Selva M."/>
            <person name="Riesgo A."/>
            <person name="Vervoort M."/>
            <person name="Leys S.P."/>
            <person name="Kodjabachian L."/>
            <person name="Le Bivic A."/>
            <person name="Borchiellini C."/>
            <person name="Claverie J.M."/>
            <person name="Renard E."/>
        </authorList>
    </citation>
    <scope>NUCLEOTIDE SEQUENCE [LARGE SCALE GENOMIC DNA]</scope>
    <source>
        <strain evidence="1">SPO-2</strain>
    </source>
</reference>